<reference evidence="1" key="1">
    <citation type="journal article" date="2022" name="Int. J. Mol. Sci.">
        <title>Draft Genome of Tanacetum Coccineum: Genomic Comparison of Closely Related Tanacetum-Family Plants.</title>
        <authorList>
            <person name="Yamashiro T."/>
            <person name="Shiraishi A."/>
            <person name="Nakayama K."/>
            <person name="Satake H."/>
        </authorList>
    </citation>
    <scope>NUCLEOTIDE SEQUENCE</scope>
</reference>
<keyword evidence="2" id="KW-1185">Reference proteome</keyword>
<accession>A0ABQ4WDA0</accession>
<dbReference type="Proteomes" id="UP001151760">
    <property type="component" value="Unassembled WGS sequence"/>
</dbReference>
<name>A0ABQ4WDA0_9ASTR</name>
<sequence>MAGPVGARSVGARTELIGCKVDKWVDKWVWDFMKVGERWKLVFEVMEFSNDGVFGLEDDEELGIYVFGMIAGNYYMSTRAFKVLHVVTLVVRESMPSPILAGNNVDVNVGTTKVAHFGGLNLANDEVNNNTTSLFKALQDEEPALVDSVFNVMNATMDCPASPDTIVGVTSDTCIAGEKDVESAGPDVPSNLIETTGLNGCCLNNGEDNSGPSVLTSFMYTLFADELVGQNMDDVHSSNNVADYSSPGVLTSVVDTLLDEDLVGPDLVDVNSLTSDVSASPNVVTAGMNFEKHTNETVLKPNDAIPSTDTPIVHRLENTLYGYFIGKRIAFPVVEYYVRDNWDKYRLTRLMMNAKGFSKKGLEDVLDSGP</sequence>
<evidence type="ECO:0000313" key="1">
    <source>
        <dbReference type="EMBL" id="GJS50838.1"/>
    </source>
</evidence>
<dbReference type="EMBL" id="BQNB010008544">
    <property type="protein sequence ID" value="GJS50838.1"/>
    <property type="molecule type" value="Genomic_DNA"/>
</dbReference>
<organism evidence="1 2">
    <name type="scientific">Tanacetum coccineum</name>
    <dbReference type="NCBI Taxonomy" id="301880"/>
    <lineage>
        <taxon>Eukaryota</taxon>
        <taxon>Viridiplantae</taxon>
        <taxon>Streptophyta</taxon>
        <taxon>Embryophyta</taxon>
        <taxon>Tracheophyta</taxon>
        <taxon>Spermatophyta</taxon>
        <taxon>Magnoliopsida</taxon>
        <taxon>eudicotyledons</taxon>
        <taxon>Gunneridae</taxon>
        <taxon>Pentapetalae</taxon>
        <taxon>asterids</taxon>
        <taxon>campanulids</taxon>
        <taxon>Asterales</taxon>
        <taxon>Asteraceae</taxon>
        <taxon>Asteroideae</taxon>
        <taxon>Anthemideae</taxon>
        <taxon>Anthemidinae</taxon>
        <taxon>Tanacetum</taxon>
    </lineage>
</organism>
<reference evidence="1" key="2">
    <citation type="submission" date="2022-01" db="EMBL/GenBank/DDBJ databases">
        <authorList>
            <person name="Yamashiro T."/>
            <person name="Shiraishi A."/>
            <person name="Satake H."/>
            <person name="Nakayama K."/>
        </authorList>
    </citation>
    <scope>NUCLEOTIDE SEQUENCE</scope>
</reference>
<gene>
    <name evidence="1" type="ORF">Tco_0624200</name>
</gene>
<evidence type="ECO:0000313" key="2">
    <source>
        <dbReference type="Proteomes" id="UP001151760"/>
    </source>
</evidence>
<protein>
    <submittedName>
        <fullName evidence="1">Uncharacterized protein</fullName>
    </submittedName>
</protein>
<comment type="caution">
    <text evidence="1">The sequence shown here is derived from an EMBL/GenBank/DDBJ whole genome shotgun (WGS) entry which is preliminary data.</text>
</comment>
<proteinExistence type="predicted"/>